<reference evidence="1 2" key="1">
    <citation type="submission" date="2023-03" db="EMBL/GenBank/DDBJ databases">
        <title>High-quality genome of Scylla paramamosain provides insights in environmental adaptation.</title>
        <authorList>
            <person name="Zhang L."/>
        </authorList>
    </citation>
    <scope>NUCLEOTIDE SEQUENCE [LARGE SCALE GENOMIC DNA]</scope>
    <source>
        <strain evidence="1">LZ_2023a</strain>
        <tissue evidence="1">Muscle</tissue>
    </source>
</reference>
<protein>
    <recommendedName>
        <fullName evidence="3">Peptidase A2 domain-containing protein</fullName>
    </recommendedName>
</protein>
<evidence type="ECO:0008006" key="3">
    <source>
        <dbReference type="Google" id="ProtNLM"/>
    </source>
</evidence>
<gene>
    <name evidence="1" type="ORF">O3P69_012045</name>
</gene>
<comment type="caution">
    <text evidence="1">The sequence shown here is derived from an EMBL/GenBank/DDBJ whole genome shotgun (WGS) entry which is preliminary data.</text>
</comment>
<dbReference type="GO" id="GO:0071897">
    <property type="term" value="P:DNA biosynthetic process"/>
    <property type="evidence" value="ECO:0007669"/>
    <property type="project" value="UniProtKB-ARBA"/>
</dbReference>
<sequence>MVRSGTQEWLEKLKLVCKLRGVDDVASVIPERLTGGAFAVYLQLAKWDKRLASLFGGISDKAPASAFVAVLPEDVRQLLRIGSRMEDLDLNQVLARVRAVIRDDSPIESSSSEACLGTIADHGAAPRLAAASQRVFGKRARRGDISASLLSWRSVSEVLPSAMVSVEGVHRRVLVDTGCSRSIVHVSCCRVWTKGAIDMVTVSEEKWQCEGTEKPKICVVANTVVGVDEPDFSATYDPLSICWTSARKWSEGKKPGVLRNTVEAYSAPPEARDLYEEELQKWIDDVWLLPYGPVKGLIPLMAVVQRNKKKVRPVMDFRELNAHIDTFTADSDVCSDRLREWQRQWENVLCD</sequence>
<dbReference type="InterPro" id="IPR043502">
    <property type="entry name" value="DNA/RNA_pol_sf"/>
</dbReference>
<organism evidence="1 2">
    <name type="scientific">Scylla paramamosain</name>
    <name type="common">Mud crab</name>
    <dbReference type="NCBI Taxonomy" id="85552"/>
    <lineage>
        <taxon>Eukaryota</taxon>
        <taxon>Metazoa</taxon>
        <taxon>Ecdysozoa</taxon>
        <taxon>Arthropoda</taxon>
        <taxon>Crustacea</taxon>
        <taxon>Multicrustacea</taxon>
        <taxon>Malacostraca</taxon>
        <taxon>Eumalacostraca</taxon>
        <taxon>Eucarida</taxon>
        <taxon>Decapoda</taxon>
        <taxon>Pleocyemata</taxon>
        <taxon>Brachyura</taxon>
        <taxon>Eubrachyura</taxon>
        <taxon>Portunoidea</taxon>
        <taxon>Portunidae</taxon>
        <taxon>Portuninae</taxon>
        <taxon>Scylla</taxon>
    </lineage>
</organism>
<dbReference type="EMBL" id="JARAKH010000381">
    <property type="protein sequence ID" value="KAK8374447.1"/>
    <property type="molecule type" value="Genomic_DNA"/>
</dbReference>
<evidence type="ECO:0000313" key="1">
    <source>
        <dbReference type="EMBL" id="KAK8374447.1"/>
    </source>
</evidence>
<dbReference type="AlphaFoldDB" id="A0AAW0SIA3"/>
<accession>A0AAW0SIA3</accession>
<dbReference type="SUPFAM" id="SSF56672">
    <property type="entry name" value="DNA/RNA polymerases"/>
    <property type="match status" value="1"/>
</dbReference>
<name>A0AAW0SIA3_SCYPA</name>
<keyword evidence="2" id="KW-1185">Reference proteome</keyword>
<proteinExistence type="predicted"/>
<dbReference type="Proteomes" id="UP001487740">
    <property type="component" value="Unassembled WGS sequence"/>
</dbReference>
<evidence type="ECO:0000313" key="2">
    <source>
        <dbReference type="Proteomes" id="UP001487740"/>
    </source>
</evidence>